<comment type="function">
    <text evidence="2">Cleaves peptides in various proteins in a process that requires ATP hydrolysis. Has a chymotrypsin-like activity. Plays a major role in the degradation of misfolded proteins.</text>
</comment>
<name>A0A2N1PVH0_9BACT</name>
<dbReference type="InterPro" id="IPR029045">
    <property type="entry name" value="ClpP/crotonase-like_dom_sf"/>
</dbReference>
<proteinExistence type="inferred from homology"/>
<dbReference type="EMBL" id="PGXC01000001">
    <property type="protein sequence ID" value="PKK92339.1"/>
    <property type="molecule type" value="Genomic_DNA"/>
</dbReference>
<dbReference type="GO" id="GO:0051117">
    <property type="term" value="F:ATPase binding"/>
    <property type="evidence" value="ECO:0007669"/>
    <property type="project" value="TreeGrafter"/>
</dbReference>
<keyword evidence="2" id="KW-0963">Cytoplasm</keyword>
<dbReference type="SUPFAM" id="SSF52096">
    <property type="entry name" value="ClpP/crotonase"/>
    <property type="match status" value="1"/>
</dbReference>
<keyword evidence="2 4" id="KW-0645">Protease</keyword>
<dbReference type="InterPro" id="IPR023562">
    <property type="entry name" value="ClpP/TepA"/>
</dbReference>
<dbReference type="NCBIfam" id="NF001368">
    <property type="entry name" value="PRK00277.1"/>
    <property type="match status" value="1"/>
</dbReference>
<dbReference type="GO" id="GO:0006515">
    <property type="term" value="P:protein quality control for misfolded or incompletely synthesized proteins"/>
    <property type="evidence" value="ECO:0007669"/>
    <property type="project" value="TreeGrafter"/>
</dbReference>
<evidence type="ECO:0000313" key="4">
    <source>
        <dbReference type="EMBL" id="PKK92339.1"/>
    </source>
</evidence>
<dbReference type="GO" id="GO:0004252">
    <property type="term" value="F:serine-type endopeptidase activity"/>
    <property type="evidence" value="ECO:0007669"/>
    <property type="project" value="UniProtKB-UniRule"/>
</dbReference>
<dbReference type="GO" id="GO:0004176">
    <property type="term" value="F:ATP-dependent peptidase activity"/>
    <property type="evidence" value="ECO:0007669"/>
    <property type="project" value="InterPro"/>
</dbReference>
<dbReference type="PANTHER" id="PTHR10381">
    <property type="entry name" value="ATP-DEPENDENT CLP PROTEASE PROTEOLYTIC SUBUNIT"/>
    <property type="match status" value="1"/>
</dbReference>
<dbReference type="CDD" id="cd07017">
    <property type="entry name" value="S14_ClpP_2"/>
    <property type="match status" value="1"/>
</dbReference>
<dbReference type="HAMAP" id="MF_00444">
    <property type="entry name" value="ClpP"/>
    <property type="match status" value="1"/>
</dbReference>
<dbReference type="Gene3D" id="3.90.226.10">
    <property type="entry name" value="2-enoyl-CoA Hydratase, Chain A, domain 1"/>
    <property type="match status" value="1"/>
</dbReference>
<protein>
    <recommendedName>
        <fullName evidence="2 3">ATP-dependent Clp protease proteolytic subunit</fullName>
        <ecNumber evidence="2">3.4.21.92</ecNumber>
    </recommendedName>
    <alternativeName>
        <fullName evidence="2">Endopeptidase Clp</fullName>
    </alternativeName>
</protein>
<evidence type="ECO:0000256" key="3">
    <source>
        <dbReference type="RuleBase" id="RU003567"/>
    </source>
</evidence>
<evidence type="ECO:0000256" key="1">
    <source>
        <dbReference type="ARBA" id="ARBA00007039"/>
    </source>
</evidence>
<dbReference type="FunFam" id="3.90.226.10:FF:000002">
    <property type="entry name" value="ATP-dependent Clp protease proteolytic subunit"/>
    <property type="match status" value="1"/>
</dbReference>
<gene>
    <name evidence="2" type="primary">clpP</name>
    <name evidence="4" type="ORF">CVV64_00725</name>
</gene>
<evidence type="ECO:0000256" key="2">
    <source>
        <dbReference type="HAMAP-Rule" id="MF_00444"/>
    </source>
</evidence>
<comment type="catalytic activity">
    <reaction evidence="2">
        <text>Hydrolysis of proteins to small peptides in the presence of ATP and magnesium. alpha-casein is the usual test substrate. In the absence of ATP, only oligopeptides shorter than five residues are hydrolyzed (such as succinyl-Leu-Tyr-|-NHMec, and Leu-Tyr-Leu-|-Tyr-Trp, in which cleavage of the -Tyr-|-Leu- and -Tyr-|-Trp bonds also occurs).</text>
        <dbReference type="EC" id="3.4.21.92"/>
    </reaction>
</comment>
<sequence>MDLHWSHKTPSAIEKGEGSSIPYVVEQTSRGERSYDIFSRLLKDRVVFLNGPLSNDVANMIIAQMLFLEAEDPDKDINLYINCPAGYLSAALALYDTMTYVRCDVATLAMGQATMTGALLLASGTPGKRRTLSNTRVSLKQPSGYVRGQATDILITVEEINRLNTRLMELLANHTGQPIDRIVQDLSREFILSPQQAREYGLIDEILAESGMAQTGRRV</sequence>
<evidence type="ECO:0000313" key="5">
    <source>
        <dbReference type="Proteomes" id="UP000233256"/>
    </source>
</evidence>
<comment type="similarity">
    <text evidence="1 2 3">Belongs to the peptidase S14 family.</text>
</comment>
<dbReference type="GO" id="GO:0005737">
    <property type="term" value="C:cytoplasm"/>
    <property type="evidence" value="ECO:0007669"/>
    <property type="project" value="UniProtKB-SubCell"/>
</dbReference>
<reference evidence="4 5" key="1">
    <citation type="journal article" date="2017" name="ISME J.">
        <title>Potential for microbial H2 and metal transformations associated with novel bacteria and archaea in deep terrestrial subsurface sediments.</title>
        <authorList>
            <person name="Hernsdorf A.W."/>
            <person name="Amano Y."/>
            <person name="Miyakawa K."/>
            <person name="Ise K."/>
            <person name="Suzuki Y."/>
            <person name="Anantharaman K."/>
            <person name="Probst A."/>
            <person name="Burstein D."/>
            <person name="Thomas B.C."/>
            <person name="Banfield J.F."/>
        </authorList>
    </citation>
    <scope>NUCLEOTIDE SEQUENCE [LARGE SCALE GENOMIC DNA]</scope>
    <source>
        <strain evidence="4">HGW-Wallbacteria-1</strain>
    </source>
</reference>
<comment type="subcellular location">
    <subcellularLocation>
        <location evidence="2">Cytoplasm</location>
    </subcellularLocation>
</comment>
<dbReference type="Pfam" id="PF00574">
    <property type="entry name" value="CLP_protease"/>
    <property type="match status" value="1"/>
</dbReference>
<keyword evidence="2" id="KW-0378">Hydrolase</keyword>
<dbReference type="EC" id="3.4.21.92" evidence="2"/>
<comment type="subunit">
    <text evidence="2">Fourteen ClpP subunits assemble into 2 heptameric rings which stack back to back to give a disk-like structure with a central cavity, resembling the structure of eukaryotic proteasomes.</text>
</comment>
<dbReference type="InterPro" id="IPR001907">
    <property type="entry name" value="ClpP"/>
</dbReference>
<keyword evidence="2" id="KW-0720">Serine protease</keyword>
<dbReference type="GO" id="GO:0009368">
    <property type="term" value="C:endopeptidase Clp complex"/>
    <property type="evidence" value="ECO:0007669"/>
    <property type="project" value="TreeGrafter"/>
</dbReference>
<dbReference type="AlphaFoldDB" id="A0A2N1PVH0"/>
<dbReference type="PRINTS" id="PR00127">
    <property type="entry name" value="CLPPROTEASEP"/>
</dbReference>
<dbReference type="Proteomes" id="UP000233256">
    <property type="component" value="Unassembled WGS sequence"/>
</dbReference>
<accession>A0A2N1PVH0</accession>
<comment type="caution">
    <text evidence="4">The sequence shown here is derived from an EMBL/GenBank/DDBJ whole genome shotgun (WGS) entry which is preliminary data.</text>
</comment>
<organism evidence="4 5">
    <name type="scientific">Candidatus Wallbacteria bacterium HGW-Wallbacteria-1</name>
    <dbReference type="NCBI Taxonomy" id="2013854"/>
    <lineage>
        <taxon>Bacteria</taxon>
        <taxon>Candidatus Walliibacteriota</taxon>
    </lineage>
</organism>
<comment type="caution">
    <text evidence="2">Lacks conserved residue(s) required for the propagation of feature annotation.</text>
</comment>
<dbReference type="PANTHER" id="PTHR10381:SF11">
    <property type="entry name" value="ATP-DEPENDENT CLP PROTEASE PROTEOLYTIC SUBUNIT, MITOCHONDRIAL"/>
    <property type="match status" value="1"/>
</dbReference>